<proteinExistence type="predicted"/>
<evidence type="ECO:0000313" key="3">
    <source>
        <dbReference type="Proteomes" id="UP000319613"/>
    </source>
</evidence>
<reference evidence="2 3" key="1">
    <citation type="submission" date="2017-07" db="EMBL/GenBank/DDBJ databases">
        <title>Mechanisms for carbon and nitrogen cycling indicate functional differentiation within the Candidate Phyla Radiation.</title>
        <authorList>
            <person name="Danczak R.E."/>
            <person name="Johnston M.D."/>
            <person name="Kenah C."/>
            <person name="Slattery M."/>
            <person name="Wrighton K.C."/>
            <person name="Wilkins M.J."/>
        </authorList>
    </citation>
    <scope>NUCLEOTIDE SEQUENCE [LARGE SCALE GENOMIC DNA]</scope>
    <source>
        <strain evidence="2">Gr01-1014_77</strain>
    </source>
</reference>
<dbReference type="EMBL" id="VMFF01000017">
    <property type="protein sequence ID" value="TSC66036.1"/>
    <property type="molecule type" value="Genomic_DNA"/>
</dbReference>
<feature type="transmembrane region" description="Helical" evidence="1">
    <location>
        <begin position="31"/>
        <end position="50"/>
    </location>
</feature>
<comment type="caution">
    <text evidence="2">The sequence shown here is derived from an EMBL/GenBank/DDBJ whole genome shotgun (WGS) entry which is preliminary data.</text>
</comment>
<keyword evidence="1" id="KW-1133">Transmembrane helix</keyword>
<evidence type="ECO:0000256" key="1">
    <source>
        <dbReference type="SAM" id="Phobius"/>
    </source>
</evidence>
<dbReference type="Proteomes" id="UP000319613">
    <property type="component" value="Unassembled WGS sequence"/>
</dbReference>
<feature type="transmembrane region" description="Helical" evidence="1">
    <location>
        <begin position="62"/>
        <end position="78"/>
    </location>
</feature>
<gene>
    <name evidence="2" type="ORF">G01um101477_242</name>
</gene>
<evidence type="ECO:0000313" key="2">
    <source>
        <dbReference type="EMBL" id="TSC66036.1"/>
    </source>
</evidence>
<accession>A0A554JCD5</accession>
<protein>
    <submittedName>
        <fullName evidence="2">Uncharacterized protein</fullName>
    </submittedName>
</protein>
<dbReference type="AlphaFoldDB" id="A0A554JCD5"/>
<sequence length="86" mass="9067">MVMFLLAICAIAAVISAVINTAKTTRSFSTVAVTTHIPTAITMFVLTAHFSELTRTIGHTSVIDLIVALALFTLWTAAKSGTASEL</sequence>
<organism evidence="2 3">
    <name type="scientific">Candidatus Doudnabacteria bacterium Gr01-1014_77</name>
    <dbReference type="NCBI Taxonomy" id="2017133"/>
    <lineage>
        <taxon>Bacteria</taxon>
        <taxon>Candidatus Doudnaibacteriota</taxon>
    </lineage>
</organism>
<keyword evidence="1" id="KW-0472">Membrane</keyword>
<name>A0A554JCD5_9BACT</name>
<keyword evidence="1" id="KW-0812">Transmembrane</keyword>